<name>A0ABU7XMV8_9FLAO</name>
<dbReference type="RefSeq" id="WP_303309044.1">
    <property type="nucleotide sequence ID" value="NZ_JAODOP010000001.1"/>
</dbReference>
<organism evidence="1 2">
    <name type="scientific">Flavivirga spongiicola</name>
    <dbReference type="NCBI Taxonomy" id="421621"/>
    <lineage>
        <taxon>Bacteria</taxon>
        <taxon>Pseudomonadati</taxon>
        <taxon>Bacteroidota</taxon>
        <taxon>Flavobacteriia</taxon>
        <taxon>Flavobacteriales</taxon>
        <taxon>Flavobacteriaceae</taxon>
        <taxon>Flavivirga</taxon>
    </lineage>
</organism>
<dbReference type="Proteomes" id="UP001337305">
    <property type="component" value="Unassembled WGS sequence"/>
</dbReference>
<gene>
    <name evidence="1" type="ORF">N1F79_02815</name>
</gene>
<keyword evidence="2" id="KW-1185">Reference proteome</keyword>
<accession>A0ABU7XMV8</accession>
<evidence type="ECO:0008006" key="3">
    <source>
        <dbReference type="Google" id="ProtNLM"/>
    </source>
</evidence>
<reference evidence="1 2" key="1">
    <citation type="submission" date="2022-09" db="EMBL/GenBank/DDBJ databases">
        <title>Genome sequencing of Flavivirga sp. MEBiC05379.</title>
        <authorList>
            <person name="Oh H.-M."/>
            <person name="Kwon K.K."/>
            <person name="Park M.J."/>
            <person name="Yang S.-H."/>
        </authorList>
    </citation>
    <scope>NUCLEOTIDE SEQUENCE [LARGE SCALE GENOMIC DNA]</scope>
    <source>
        <strain evidence="1 2">MEBiC05379</strain>
    </source>
</reference>
<proteinExistence type="predicted"/>
<dbReference type="EMBL" id="JAODOP010000001">
    <property type="protein sequence ID" value="MEF3832052.1"/>
    <property type="molecule type" value="Genomic_DNA"/>
</dbReference>
<sequence length="272" mass="31495">MIIISLVSCGQNSSEKSLNGRWYETENNGNSWMHFYPDSLIIKVDPFEKVEWKANNSKIEFDYPFLIRDSTGNLKRIPDKIIVHYKLSKNNDSLFGKLVNPFGEHQFGLLRANDYIEYLNKRYKIEFSLPQDNSIDIIKTDAIYGLKVFIGYSNNKVVGRTELSKNLNNLESDFKTFIDSIKPTYRPEIDMFKGVRFHLRVFADKTIADSTITNSLVGTIKDEISKTYDSFPKPPNDTLPIRIYRIYKSNEIESLGIMKGKRIKTIANITYN</sequence>
<protein>
    <recommendedName>
        <fullName evidence="3">Lipoprotein</fullName>
    </recommendedName>
</protein>
<comment type="caution">
    <text evidence="1">The sequence shown here is derived from an EMBL/GenBank/DDBJ whole genome shotgun (WGS) entry which is preliminary data.</text>
</comment>
<evidence type="ECO:0000313" key="1">
    <source>
        <dbReference type="EMBL" id="MEF3832052.1"/>
    </source>
</evidence>
<evidence type="ECO:0000313" key="2">
    <source>
        <dbReference type="Proteomes" id="UP001337305"/>
    </source>
</evidence>